<keyword evidence="3" id="KW-0169">Cobalamin biosynthesis</keyword>
<dbReference type="Gene3D" id="3.40.1010.10">
    <property type="entry name" value="Cobalt-precorrin-4 Transmethylase, Domain 1"/>
    <property type="match status" value="1"/>
</dbReference>
<dbReference type="STRING" id="1121393.SAMN02745216_04854"/>
<dbReference type="InterPro" id="IPR036108">
    <property type="entry name" value="4pyrrol_syn_uPrphyn_synt_sf"/>
</dbReference>
<dbReference type="EC" id="2.1.1.107" evidence="2"/>
<evidence type="ECO:0000259" key="11">
    <source>
        <dbReference type="Pfam" id="PF00590"/>
    </source>
</evidence>
<dbReference type="GO" id="GO:0019354">
    <property type="term" value="P:siroheme biosynthetic process"/>
    <property type="evidence" value="ECO:0007669"/>
    <property type="project" value="UniProtKB-UniPathway"/>
</dbReference>
<dbReference type="InterPro" id="IPR014776">
    <property type="entry name" value="4pyrrole_Mease_sub2"/>
</dbReference>
<dbReference type="GO" id="GO:0032259">
    <property type="term" value="P:methylation"/>
    <property type="evidence" value="ECO:0007669"/>
    <property type="project" value="UniProtKB-KW"/>
</dbReference>
<dbReference type="OrthoDB" id="9815856at2"/>
<feature type="domain" description="Tetrapyrrole methylase" evidence="11">
    <location>
        <begin position="3"/>
        <end position="215"/>
    </location>
</feature>
<dbReference type="GO" id="GO:0009236">
    <property type="term" value="P:cobalamin biosynthetic process"/>
    <property type="evidence" value="ECO:0007669"/>
    <property type="project" value="UniProtKB-KW"/>
</dbReference>
<keyword evidence="5 10" id="KW-0808">Transferase</keyword>
<reference evidence="14" key="1">
    <citation type="submission" date="2016-11" db="EMBL/GenBank/DDBJ databases">
        <authorList>
            <person name="Varghese N."/>
            <person name="Submissions S."/>
        </authorList>
    </citation>
    <scope>NUCLEOTIDE SEQUENCE [LARGE SCALE GENOMIC DNA]</scope>
    <source>
        <strain evidence="14">DSM 16219</strain>
    </source>
</reference>
<dbReference type="Pfam" id="PF02602">
    <property type="entry name" value="HEM4"/>
    <property type="match status" value="1"/>
</dbReference>
<name>A0A1M6YX65_9BACT</name>
<dbReference type="Gene3D" id="3.40.50.10090">
    <property type="match status" value="2"/>
</dbReference>
<protein>
    <recommendedName>
        <fullName evidence="2">uroporphyrinogen-III C-methyltransferase</fullName>
        <ecNumber evidence="2">2.1.1.107</ecNumber>
    </recommendedName>
</protein>
<evidence type="ECO:0000256" key="10">
    <source>
        <dbReference type="RuleBase" id="RU003960"/>
    </source>
</evidence>
<comment type="pathway">
    <text evidence="8">Porphyrin-containing compound metabolism; siroheme biosynthesis; precorrin-2 from uroporphyrinogen III: step 1/1.</text>
</comment>
<dbReference type="InterPro" id="IPR050161">
    <property type="entry name" value="Siro_Cobalamin_biosynth"/>
</dbReference>
<dbReference type="InterPro" id="IPR003754">
    <property type="entry name" value="4pyrrol_synth_uPrphyn_synth"/>
</dbReference>
<keyword evidence="6" id="KW-0949">S-adenosyl-L-methionine</keyword>
<evidence type="ECO:0000256" key="5">
    <source>
        <dbReference type="ARBA" id="ARBA00022679"/>
    </source>
</evidence>
<gene>
    <name evidence="13" type="ORF">SAMN02745216_04854</name>
</gene>
<keyword evidence="4 10" id="KW-0489">Methyltransferase</keyword>
<dbReference type="Pfam" id="PF00590">
    <property type="entry name" value="TP_methylase"/>
    <property type="match status" value="1"/>
</dbReference>
<accession>A0A1M6YX65</accession>
<evidence type="ECO:0000256" key="8">
    <source>
        <dbReference type="ARBA" id="ARBA00025705"/>
    </source>
</evidence>
<evidence type="ECO:0000256" key="3">
    <source>
        <dbReference type="ARBA" id="ARBA00022573"/>
    </source>
</evidence>
<dbReference type="FunFam" id="3.40.50.10090:FF:000001">
    <property type="entry name" value="Bifunctional uroporphyrinogen-III C-methyltransferase/uroporphyrinogen-III synthase"/>
    <property type="match status" value="1"/>
</dbReference>
<dbReference type="PROSITE" id="PS00840">
    <property type="entry name" value="SUMT_2"/>
    <property type="match status" value="1"/>
</dbReference>
<dbReference type="InterPro" id="IPR003043">
    <property type="entry name" value="Uropor_MeTrfase_CS"/>
</dbReference>
<evidence type="ECO:0000256" key="6">
    <source>
        <dbReference type="ARBA" id="ARBA00022691"/>
    </source>
</evidence>
<evidence type="ECO:0000313" key="14">
    <source>
        <dbReference type="Proteomes" id="UP000183994"/>
    </source>
</evidence>
<dbReference type="PANTHER" id="PTHR45790">
    <property type="entry name" value="SIROHEME SYNTHASE-RELATED"/>
    <property type="match status" value="1"/>
</dbReference>
<comment type="pathway">
    <text evidence="9">Cofactor biosynthesis; adenosylcobalamin biosynthesis; precorrin-2 from uroporphyrinogen III: step 1/1.</text>
</comment>
<dbReference type="RefSeq" id="WP_073478835.1">
    <property type="nucleotide sequence ID" value="NZ_FQZU01000054.1"/>
</dbReference>
<dbReference type="EMBL" id="FQZU01000054">
    <property type="protein sequence ID" value="SHL22891.1"/>
    <property type="molecule type" value="Genomic_DNA"/>
</dbReference>
<organism evidence="13 14">
    <name type="scientific">Desulfatibacillum alkenivorans DSM 16219</name>
    <dbReference type="NCBI Taxonomy" id="1121393"/>
    <lineage>
        <taxon>Bacteria</taxon>
        <taxon>Pseudomonadati</taxon>
        <taxon>Thermodesulfobacteriota</taxon>
        <taxon>Desulfobacteria</taxon>
        <taxon>Desulfobacterales</taxon>
        <taxon>Desulfatibacillaceae</taxon>
        <taxon>Desulfatibacillum</taxon>
    </lineage>
</organism>
<dbReference type="Proteomes" id="UP000183994">
    <property type="component" value="Unassembled WGS sequence"/>
</dbReference>
<sequence length="505" mass="54145">MGKVYLIGAGPGDVGLITVKGLDCVKTADVVVYDYLASPRLLAYAREDAEIIYVGKKGGDHTLSQDGINALLVEKAKAGKTVARLKGGDPFIFGRGGEEAEVLKQEGLAFEIVPGVTSAIAAPAYAGIPLTHRKHTATVAFVTGHEDPTKDESNIDWAKISTGIGTIVFLMGIKNLPMITKRLMDNGRAPQTPVALVRWGTTPGQETVTGTLETIVEIAQEAKIKPPAVIVVGEVVDLRPVLNWFETKPLFGQKILVTRSRKQASALVEKLADLGADCVETPTIELVPPKDPKPLEDAVDNIAAYDWVVLTSVNGVDYFFDCLFSKGKDARALANAKVAAIGPATSAKLREYGLVTDIVPKTYRAESVVEAFLQEDMQGKKVLLPRAAQARPVLPVELKKMGALVDEVPAYETIQASQDQARILWERLESGEITMTTFTSSSTVSNFVALFDKDKLVKVMEGVKTASIGPITSDTARDLGLKVDMEAEAYTIDGLVQAILDGAGK</sequence>
<dbReference type="NCBIfam" id="TIGR01469">
    <property type="entry name" value="cobA_cysG_Cterm"/>
    <property type="match status" value="1"/>
</dbReference>
<dbReference type="Gene3D" id="3.30.950.10">
    <property type="entry name" value="Methyltransferase, Cobalt-precorrin-4 Transmethylase, Domain 2"/>
    <property type="match status" value="1"/>
</dbReference>
<dbReference type="SUPFAM" id="SSF53790">
    <property type="entry name" value="Tetrapyrrole methylase"/>
    <property type="match status" value="1"/>
</dbReference>
<evidence type="ECO:0000256" key="9">
    <source>
        <dbReference type="ARBA" id="ARBA00060548"/>
    </source>
</evidence>
<dbReference type="PROSITE" id="PS00839">
    <property type="entry name" value="SUMT_1"/>
    <property type="match status" value="1"/>
</dbReference>
<dbReference type="FunFam" id="3.30.950.10:FF:000001">
    <property type="entry name" value="Siroheme synthase"/>
    <property type="match status" value="1"/>
</dbReference>
<dbReference type="InterPro" id="IPR014777">
    <property type="entry name" value="4pyrrole_Mease_sub1"/>
</dbReference>
<comment type="similarity">
    <text evidence="1 10">Belongs to the precorrin methyltransferase family.</text>
</comment>
<evidence type="ECO:0000259" key="12">
    <source>
        <dbReference type="Pfam" id="PF02602"/>
    </source>
</evidence>
<dbReference type="InterPro" id="IPR035996">
    <property type="entry name" value="4pyrrol_Methylase_sf"/>
</dbReference>
<evidence type="ECO:0000313" key="13">
    <source>
        <dbReference type="EMBL" id="SHL22891.1"/>
    </source>
</evidence>
<dbReference type="GO" id="GO:0004852">
    <property type="term" value="F:uroporphyrinogen-III synthase activity"/>
    <property type="evidence" value="ECO:0007669"/>
    <property type="project" value="InterPro"/>
</dbReference>
<keyword evidence="14" id="KW-1185">Reference proteome</keyword>
<dbReference type="PANTHER" id="PTHR45790:SF3">
    <property type="entry name" value="S-ADENOSYL-L-METHIONINE-DEPENDENT UROPORPHYRINOGEN III METHYLTRANSFERASE, CHLOROPLASTIC"/>
    <property type="match status" value="1"/>
</dbReference>
<dbReference type="AlphaFoldDB" id="A0A1M6YX65"/>
<dbReference type="FunFam" id="3.40.1010.10:FF:000001">
    <property type="entry name" value="Siroheme synthase"/>
    <property type="match status" value="1"/>
</dbReference>
<feature type="domain" description="Tetrapyrrole biosynthesis uroporphyrinogen III synthase" evidence="12">
    <location>
        <begin position="266"/>
        <end position="497"/>
    </location>
</feature>
<dbReference type="CDD" id="cd06578">
    <property type="entry name" value="HemD"/>
    <property type="match status" value="1"/>
</dbReference>
<evidence type="ECO:0000256" key="4">
    <source>
        <dbReference type="ARBA" id="ARBA00022603"/>
    </source>
</evidence>
<evidence type="ECO:0000256" key="1">
    <source>
        <dbReference type="ARBA" id="ARBA00005879"/>
    </source>
</evidence>
<dbReference type="NCBIfam" id="NF004790">
    <property type="entry name" value="PRK06136.1"/>
    <property type="match status" value="1"/>
</dbReference>
<dbReference type="GO" id="GO:0004851">
    <property type="term" value="F:uroporphyrin-III C-methyltransferase activity"/>
    <property type="evidence" value="ECO:0007669"/>
    <property type="project" value="UniProtKB-EC"/>
</dbReference>
<dbReference type="UniPathway" id="UPA00262">
    <property type="reaction ID" value="UER00211"/>
</dbReference>
<dbReference type="InterPro" id="IPR006366">
    <property type="entry name" value="CobA/CysG_C"/>
</dbReference>
<proteinExistence type="inferred from homology"/>
<dbReference type="SUPFAM" id="SSF69618">
    <property type="entry name" value="HemD-like"/>
    <property type="match status" value="1"/>
</dbReference>
<evidence type="ECO:0000256" key="7">
    <source>
        <dbReference type="ARBA" id="ARBA00023244"/>
    </source>
</evidence>
<evidence type="ECO:0000256" key="2">
    <source>
        <dbReference type="ARBA" id="ARBA00012162"/>
    </source>
</evidence>
<keyword evidence="7" id="KW-0627">Porphyrin biosynthesis</keyword>
<dbReference type="CDD" id="cd11642">
    <property type="entry name" value="SUMT"/>
    <property type="match status" value="1"/>
</dbReference>
<dbReference type="InterPro" id="IPR000878">
    <property type="entry name" value="4pyrrol_Mease"/>
</dbReference>